<dbReference type="InterPro" id="IPR050745">
    <property type="entry name" value="Multifunctional_regulatory"/>
</dbReference>
<dbReference type="PROSITE" id="PS51257">
    <property type="entry name" value="PROKAR_LIPOPROTEIN"/>
    <property type="match status" value="1"/>
</dbReference>
<organism evidence="1 2">
    <name type="scientific">Enterobacter ludwigii</name>
    <dbReference type="NCBI Taxonomy" id="299767"/>
    <lineage>
        <taxon>Bacteria</taxon>
        <taxon>Pseudomonadati</taxon>
        <taxon>Pseudomonadota</taxon>
        <taxon>Gammaproteobacteria</taxon>
        <taxon>Enterobacterales</taxon>
        <taxon>Enterobacteriaceae</taxon>
        <taxon>Enterobacter</taxon>
        <taxon>Enterobacter cloacae complex</taxon>
    </lineage>
</organism>
<dbReference type="PANTHER" id="PTHR24189:SF50">
    <property type="entry name" value="ANKYRIN REPEAT AND SOCS BOX PROTEIN 2"/>
    <property type="match status" value="1"/>
</dbReference>
<dbReference type="SUPFAM" id="SSF48403">
    <property type="entry name" value="Ankyrin repeat"/>
    <property type="match status" value="1"/>
</dbReference>
<dbReference type="InterPro" id="IPR002110">
    <property type="entry name" value="Ankyrin_rpt"/>
</dbReference>
<proteinExistence type="predicted"/>
<dbReference type="AlphaFoldDB" id="G8LFC4"/>
<sequence>MKSLIIGWVALCLMFMVQGCKQNMDLQPDNYFNGDQLTLARAIENGDGDEVKKLASKTDLNKPGKEDMTLLFWAVMNSLNDKKTPEHLKIITTLIKAGADPLQPRPQGKSSPAELVLKADSDVWIKAMLDGGLSPDAKDKTFGEPIIFESIEAKNTETLKAMLDGGADINITDSLGSTLLVAALDYHAYDHVLLLLKRGTDPEIKTINGWTMGNQLQRYLNRTEEGSEEYKKLTEIKETLIQHGGKWPPAPVK</sequence>
<protein>
    <submittedName>
        <fullName evidence="1">Ankyrin</fullName>
    </submittedName>
</protein>
<dbReference type="Pfam" id="PF12796">
    <property type="entry name" value="Ank_2"/>
    <property type="match status" value="1"/>
</dbReference>
<dbReference type="InterPro" id="IPR036770">
    <property type="entry name" value="Ankyrin_rpt-contain_sf"/>
</dbReference>
<accession>G8LFC4</accession>
<evidence type="ECO:0000313" key="2">
    <source>
        <dbReference type="Proteomes" id="UP000007838"/>
    </source>
</evidence>
<gene>
    <name evidence="1" type="ORF">EcWSU1_02676</name>
</gene>
<dbReference type="SMART" id="SM00248">
    <property type="entry name" value="ANK"/>
    <property type="match status" value="3"/>
</dbReference>
<dbReference type="Proteomes" id="UP000007838">
    <property type="component" value="Chromosome"/>
</dbReference>
<dbReference type="EMBL" id="CP002886">
    <property type="protein sequence ID" value="AEW74108.1"/>
    <property type="molecule type" value="Genomic_DNA"/>
</dbReference>
<name>G8LFC4_9ENTR</name>
<dbReference type="KEGG" id="eec:EcWSU1_02676"/>
<dbReference type="HOGENOM" id="CLU_077369_0_0_6"/>
<evidence type="ECO:0000313" key="1">
    <source>
        <dbReference type="EMBL" id="AEW74108.1"/>
    </source>
</evidence>
<dbReference type="eggNOG" id="COG0666">
    <property type="taxonomic scope" value="Bacteria"/>
</dbReference>
<dbReference type="Gene3D" id="1.25.40.20">
    <property type="entry name" value="Ankyrin repeat-containing domain"/>
    <property type="match status" value="1"/>
</dbReference>
<dbReference type="PANTHER" id="PTHR24189">
    <property type="entry name" value="MYOTROPHIN"/>
    <property type="match status" value="1"/>
</dbReference>
<reference evidence="1 2" key="1">
    <citation type="journal article" date="2011" name="Stand. Genomic Sci.">
        <title>Complete genome of the onion pathogen Enterobacter cloacae EcWSU1.</title>
        <authorList>
            <person name="Humann J.L."/>
            <person name="Wildung M."/>
            <person name="Cheng C.H."/>
            <person name="Lee T."/>
            <person name="Stewart J.E."/>
            <person name="Drew J.C."/>
            <person name="Triplett E.W."/>
            <person name="Main D."/>
            <person name="Schroeder B.K."/>
        </authorList>
    </citation>
    <scope>NUCLEOTIDE SEQUENCE [LARGE SCALE GENOMIC DNA]</scope>
    <source>
        <strain evidence="1 2">EcWSU1</strain>
    </source>
</reference>